<reference evidence="1" key="1">
    <citation type="submission" date="2021-01" db="EMBL/GenBank/DDBJ databases">
        <authorList>
            <person name="Corre E."/>
            <person name="Pelletier E."/>
            <person name="Niang G."/>
            <person name="Scheremetjew M."/>
            <person name="Finn R."/>
            <person name="Kale V."/>
            <person name="Holt S."/>
            <person name="Cochrane G."/>
            <person name="Meng A."/>
            <person name="Brown T."/>
            <person name="Cohen L."/>
        </authorList>
    </citation>
    <scope>NUCLEOTIDE SEQUENCE</scope>
    <source>
        <strain evidence="1">CCMP 410</strain>
    </source>
</reference>
<organism evidence="1">
    <name type="scientific">Grammatophora oceanica</name>
    <dbReference type="NCBI Taxonomy" id="210454"/>
    <lineage>
        <taxon>Eukaryota</taxon>
        <taxon>Sar</taxon>
        <taxon>Stramenopiles</taxon>
        <taxon>Ochrophyta</taxon>
        <taxon>Bacillariophyta</taxon>
        <taxon>Fragilariophyceae</taxon>
        <taxon>Fragilariophycidae</taxon>
        <taxon>Rhabdonematales</taxon>
        <taxon>Grammatophoraceae</taxon>
        <taxon>Grammatophora</taxon>
    </lineage>
</organism>
<protein>
    <submittedName>
        <fullName evidence="1">Uncharacterized protein</fullName>
    </submittedName>
</protein>
<dbReference type="AlphaFoldDB" id="A0A7S1VGG0"/>
<name>A0A7S1VGG0_9STRA</name>
<proteinExistence type="predicted"/>
<sequence>MNNSVWEKAGSSSSRSHKNHKLSSCRSFFFFRARLGYPPQSIIHLLNSSFRLLACALPVVSIDRRCMLELRGMERCATVLVEEEGSSQAVGDVARTTPIESWSESYPFSHCDVVSKGGYFVAS</sequence>
<accession>A0A7S1VGG0</accession>
<dbReference type="EMBL" id="HBGK01038507">
    <property type="protein sequence ID" value="CAD9297491.1"/>
    <property type="molecule type" value="Transcribed_RNA"/>
</dbReference>
<gene>
    <name evidence="1" type="ORF">GOCE00092_LOCUS19992</name>
</gene>
<evidence type="ECO:0000313" key="1">
    <source>
        <dbReference type="EMBL" id="CAD9297491.1"/>
    </source>
</evidence>